<evidence type="ECO:0000313" key="3">
    <source>
        <dbReference type="EMBL" id="MSU06490.1"/>
    </source>
</evidence>
<sequence>MKYIPRAMEASILKASSQYPVVMVCGQRQTGKSTMLRHISESDRRYVSFDRIEARRLAQNDPALFFETYGHKLLIDEFQRVPSFLLAIKDLVDNAECSGENPYGMIWLTGSQRFEMMKNVSESLAGRVAVFSLLPLSQREIEGSTSEPFSPDVDVLKGKKHEVKTLKEVFQRIFQGGMPKLVSDNSIDRDLYFSSYINTYLERDVCALEQVGKLDEFRTLVTCLAANTAQELKYETLANEVGVSAVTIKSWVTVLERSGIIFILRPYYINISKRLVKTPKCYFLDTGLAAYLTSWPSYETLMNGNASGAFFETFVVGEILKGYYNSGKEPNLYYYRDIDKKEIDLLMVGAGCIYPMEIKKAKTPSDPDKNFSVLGKLGLEVKPGLIICMADEFFPLKRDVWMCPVTMI</sequence>
<dbReference type="InterPro" id="IPR025420">
    <property type="entry name" value="DUF4143"/>
</dbReference>
<dbReference type="SUPFAM" id="SSF52540">
    <property type="entry name" value="P-loop containing nucleoside triphosphate hydrolases"/>
    <property type="match status" value="1"/>
</dbReference>
<dbReference type="PANTHER" id="PTHR43566">
    <property type="entry name" value="CONSERVED PROTEIN"/>
    <property type="match status" value="1"/>
</dbReference>
<protein>
    <submittedName>
        <fullName evidence="3">ATP-binding protein</fullName>
    </submittedName>
</protein>
<gene>
    <name evidence="3" type="ORF">FYJ80_06795</name>
</gene>
<proteinExistence type="predicted"/>
<comment type="caution">
    <text evidence="3">The sequence shown here is derived from an EMBL/GenBank/DDBJ whole genome shotgun (WGS) entry which is preliminary data.</text>
</comment>
<keyword evidence="3" id="KW-0547">Nucleotide-binding</keyword>
<evidence type="ECO:0000259" key="2">
    <source>
        <dbReference type="Pfam" id="PF13635"/>
    </source>
</evidence>
<dbReference type="AlphaFoldDB" id="A0A7X2PDR8"/>
<dbReference type="GO" id="GO:0005524">
    <property type="term" value="F:ATP binding"/>
    <property type="evidence" value="ECO:0007669"/>
    <property type="project" value="UniProtKB-KW"/>
</dbReference>
<dbReference type="RefSeq" id="WP_154425464.1">
    <property type="nucleotide sequence ID" value="NZ_VUNN01000012.1"/>
</dbReference>
<dbReference type="Proteomes" id="UP000460549">
    <property type="component" value="Unassembled WGS sequence"/>
</dbReference>
<dbReference type="InterPro" id="IPR027417">
    <property type="entry name" value="P-loop_NTPase"/>
</dbReference>
<evidence type="ECO:0000313" key="4">
    <source>
        <dbReference type="Proteomes" id="UP000460549"/>
    </source>
</evidence>
<dbReference type="EMBL" id="VUNN01000012">
    <property type="protein sequence ID" value="MSU06490.1"/>
    <property type="molecule type" value="Genomic_DNA"/>
</dbReference>
<dbReference type="PANTHER" id="PTHR43566:SF2">
    <property type="entry name" value="DUF4143 DOMAIN-CONTAINING PROTEIN"/>
    <property type="match status" value="1"/>
</dbReference>
<feature type="domain" description="AAA" evidence="1">
    <location>
        <begin position="19"/>
        <end position="141"/>
    </location>
</feature>
<organism evidence="3 4">
    <name type="scientific">Bullifex porci</name>
    <dbReference type="NCBI Taxonomy" id="2606638"/>
    <lineage>
        <taxon>Bacteria</taxon>
        <taxon>Pseudomonadati</taxon>
        <taxon>Spirochaetota</taxon>
        <taxon>Spirochaetia</taxon>
        <taxon>Spirochaetales</taxon>
        <taxon>Spirochaetaceae</taxon>
        <taxon>Bullifex</taxon>
    </lineage>
</organism>
<keyword evidence="4" id="KW-1185">Reference proteome</keyword>
<reference evidence="3 4" key="1">
    <citation type="submission" date="2019-08" db="EMBL/GenBank/DDBJ databases">
        <title>In-depth cultivation of the pig gut microbiome towards novel bacterial diversity and tailored functional studies.</title>
        <authorList>
            <person name="Wylensek D."/>
            <person name="Hitch T.C.A."/>
            <person name="Clavel T."/>
        </authorList>
    </citation>
    <scope>NUCLEOTIDE SEQUENCE [LARGE SCALE GENOMIC DNA]</scope>
    <source>
        <strain evidence="3 4">NM-380-WT-3C1</strain>
    </source>
</reference>
<name>A0A7X2PDR8_9SPIO</name>
<keyword evidence="3" id="KW-0067">ATP-binding</keyword>
<evidence type="ECO:0000259" key="1">
    <source>
        <dbReference type="Pfam" id="PF13173"/>
    </source>
</evidence>
<dbReference type="Pfam" id="PF13635">
    <property type="entry name" value="DUF4143"/>
    <property type="match status" value="1"/>
</dbReference>
<accession>A0A7X2PDR8</accession>
<feature type="domain" description="DUF4143" evidence="2">
    <location>
        <begin position="202"/>
        <end position="360"/>
    </location>
</feature>
<dbReference type="Pfam" id="PF13173">
    <property type="entry name" value="AAA_14"/>
    <property type="match status" value="1"/>
</dbReference>
<dbReference type="InterPro" id="IPR041682">
    <property type="entry name" value="AAA_14"/>
</dbReference>